<dbReference type="STRING" id="1122934.SAMN02745691_00241"/>
<dbReference type="Proteomes" id="UP000184342">
    <property type="component" value="Unassembled WGS sequence"/>
</dbReference>
<organism evidence="1 2">
    <name type="scientific">Parasporobacterium paucivorans DSM 15970</name>
    <dbReference type="NCBI Taxonomy" id="1122934"/>
    <lineage>
        <taxon>Bacteria</taxon>
        <taxon>Bacillati</taxon>
        <taxon>Bacillota</taxon>
        <taxon>Clostridia</taxon>
        <taxon>Lachnospirales</taxon>
        <taxon>Lachnospiraceae</taxon>
        <taxon>Parasporobacterium</taxon>
    </lineage>
</organism>
<evidence type="ECO:0000313" key="2">
    <source>
        <dbReference type="Proteomes" id="UP000184342"/>
    </source>
</evidence>
<dbReference type="EMBL" id="FQYT01000003">
    <property type="protein sequence ID" value="SHI42872.1"/>
    <property type="molecule type" value="Genomic_DNA"/>
</dbReference>
<evidence type="ECO:0008006" key="3">
    <source>
        <dbReference type="Google" id="ProtNLM"/>
    </source>
</evidence>
<dbReference type="OrthoDB" id="2060071at2"/>
<reference evidence="1 2" key="1">
    <citation type="submission" date="2016-11" db="EMBL/GenBank/DDBJ databases">
        <authorList>
            <person name="Jaros S."/>
            <person name="Januszkiewicz K."/>
            <person name="Wedrychowicz H."/>
        </authorList>
    </citation>
    <scope>NUCLEOTIDE SEQUENCE [LARGE SCALE GENOMIC DNA]</scope>
    <source>
        <strain evidence="1 2">DSM 15970</strain>
    </source>
</reference>
<protein>
    <recommendedName>
        <fullName evidence="3">Phage gp6-like head-tail connector protein</fullName>
    </recommendedName>
</protein>
<proteinExistence type="predicted"/>
<gene>
    <name evidence="1" type="ORF">SAMN02745691_00241</name>
</gene>
<sequence length="120" mass="13588">MAFIDYEYYFTTYGGSIPEAVFSKWARKAENRLNMRTLGNIIITASYAESVKLCACEIADILYQYESLKGASGMILKSYSNDGESGTFNDAEMTEDAVNSRIEAVMIEYLYDTNLLYRGF</sequence>
<name>A0A1M6B2A2_9FIRM</name>
<dbReference type="AlphaFoldDB" id="A0A1M6B2A2"/>
<keyword evidence="2" id="KW-1185">Reference proteome</keyword>
<evidence type="ECO:0000313" key="1">
    <source>
        <dbReference type="EMBL" id="SHI42872.1"/>
    </source>
</evidence>
<dbReference type="RefSeq" id="WP_073992545.1">
    <property type="nucleotide sequence ID" value="NZ_FQYT01000003.1"/>
</dbReference>
<accession>A0A1M6B2A2</accession>